<accession>A0A523Y432</accession>
<reference evidence="1 2" key="1">
    <citation type="submission" date="2019-03" db="EMBL/GenBank/DDBJ databases">
        <title>Metabolic potential of uncultured bacteria and archaea associated with petroleum seepage in deep-sea sediments.</title>
        <authorList>
            <person name="Dong X."/>
            <person name="Hubert C."/>
        </authorList>
    </citation>
    <scope>NUCLEOTIDE SEQUENCE [LARGE SCALE GENOMIC DNA]</scope>
    <source>
        <strain evidence="1">E29_bin25</strain>
    </source>
</reference>
<comment type="caution">
    <text evidence="1">The sequence shown here is derived from an EMBL/GenBank/DDBJ whole genome shotgun (WGS) entry which is preliminary data.</text>
</comment>
<evidence type="ECO:0000313" key="1">
    <source>
        <dbReference type="EMBL" id="TET86290.1"/>
    </source>
</evidence>
<gene>
    <name evidence="1" type="ORF">E3J32_00625</name>
</gene>
<name>A0A523Y432_UNCAE</name>
<dbReference type="EMBL" id="SOII01000046">
    <property type="protein sequence ID" value="TET86290.1"/>
    <property type="molecule type" value="Genomic_DNA"/>
</dbReference>
<organism evidence="1 2">
    <name type="scientific">Aerophobetes bacterium</name>
    <dbReference type="NCBI Taxonomy" id="2030807"/>
    <lineage>
        <taxon>Bacteria</taxon>
        <taxon>Candidatus Aerophobota</taxon>
    </lineage>
</organism>
<protein>
    <submittedName>
        <fullName evidence="1">Uncharacterized protein</fullName>
    </submittedName>
</protein>
<dbReference type="AlphaFoldDB" id="A0A523Y432"/>
<evidence type="ECO:0000313" key="2">
    <source>
        <dbReference type="Proteomes" id="UP000315669"/>
    </source>
</evidence>
<proteinExistence type="predicted"/>
<sequence length="143" mass="16873">MWITNDIYDKKLKEYKEKQHDLLIQMEGHSKADENFYLTASKVLDLASRALEIFESSEVTEKRTLLNFLLQNPVLSGRNLLFKLKSPFDVIAQCGKTQDWLPLLDTFRTFCWNRIRQELMNLERMNPVFAALWIDQECNSLVN</sequence>
<dbReference type="Proteomes" id="UP000315669">
    <property type="component" value="Unassembled WGS sequence"/>
</dbReference>